<dbReference type="GO" id="GO:0008168">
    <property type="term" value="F:methyltransferase activity"/>
    <property type="evidence" value="ECO:0007669"/>
    <property type="project" value="UniProtKB-KW"/>
</dbReference>
<dbReference type="RefSeq" id="WP_093010879.1">
    <property type="nucleotide sequence ID" value="NZ_FOXV01000005.1"/>
</dbReference>
<evidence type="ECO:0000256" key="3">
    <source>
        <dbReference type="ARBA" id="ARBA00022989"/>
    </source>
</evidence>
<organism evidence="6 7">
    <name type="scientific">Roseivivax halotolerans</name>
    <dbReference type="NCBI Taxonomy" id="93684"/>
    <lineage>
        <taxon>Bacteria</taxon>
        <taxon>Pseudomonadati</taxon>
        <taxon>Pseudomonadota</taxon>
        <taxon>Alphaproteobacteria</taxon>
        <taxon>Rhodobacterales</taxon>
        <taxon>Roseobacteraceae</taxon>
        <taxon>Roseivivax</taxon>
    </lineage>
</organism>
<keyword evidence="2 5" id="KW-0812">Transmembrane</keyword>
<keyword evidence="4 5" id="KW-0472">Membrane</keyword>
<evidence type="ECO:0000313" key="7">
    <source>
        <dbReference type="Proteomes" id="UP000243106"/>
    </source>
</evidence>
<accession>A0A1I5YDN6</accession>
<dbReference type="GO" id="GO:0032259">
    <property type="term" value="P:methylation"/>
    <property type="evidence" value="ECO:0007669"/>
    <property type="project" value="UniProtKB-KW"/>
</dbReference>
<name>A0A1I5YDN6_9RHOB</name>
<protein>
    <submittedName>
        <fullName evidence="6">Protein-S-isoprenylcysteine O-methyltransferase Ste14</fullName>
    </submittedName>
</protein>
<gene>
    <name evidence="6" type="ORF">SAMN05421853_105172</name>
</gene>
<sequence length="143" mass="15895">MRWIDMPPVWLAGLLLLSWLFRGVGPDFALESVGALIVLAGACVIALAAREFRRHRTSIIPGDAPSALVTTGIYRFSRNPIYLADVAILLGASLYWGSLPGLILVPVLAMILQLRFILPEEQRIQATFLSEFDAYAQQTNRWL</sequence>
<keyword evidence="6" id="KW-0808">Transferase</keyword>
<evidence type="ECO:0000256" key="1">
    <source>
        <dbReference type="ARBA" id="ARBA00004127"/>
    </source>
</evidence>
<evidence type="ECO:0000313" key="6">
    <source>
        <dbReference type="EMBL" id="SFQ42293.1"/>
    </source>
</evidence>
<comment type="subcellular location">
    <subcellularLocation>
        <location evidence="1">Endomembrane system</location>
        <topology evidence="1">Multi-pass membrane protein</topology>
    </subcellularLocation>
</comment>
<dbReference type="EMBL" id="FOXV01000005">
    <property type="protein sequence ID" value="SFQ42293.1"/>
    <property type="molecule type" value="Genomic_DNA"/>
</dbReference>
<dbReference type="PANTHER" id="PTHR43847:SF1">
    <property type="entry name" value="BLL3993 PROTEIN"/>
    <property type="match status" value="1"/>
</dbReference>
<evidence type="ECO:0000256" key="4">
    <source>
        <dbReference type="ARBA" id="ARBA00023136"/>
    </source>
</evidence>
<dbReference type="PANTHER" id="PTHR43847">
    <property type="entry name" value="BLL3993 PROTEIN"/>
    <property type="match status" value="1"/>
</dbReference>
<dbReference type="STRING" id="93684.SAMN05421853_105172"/>
<dbReference type="Proteomes" id="UP000243106">
    <property type="component" value="Unassembled WGS sequence"/>
</dbReference>
<keyword evidence="6" id="KW-0489">Methyltransferase</keyword>
<dbReference type="AlphaFoldDB" id="A0A1I5YDN6"/>
<feature type="transmembrane region" description="Helical" evidence="5">
    <location>
        <begin position="32"/>
        <end position="49"/>
    </location>
</feature>
<dbReference type="InterPro" id="IPR052527">
    <property type="entry name" value="Metal_cation-efflux_comp"/>
</dbReference>
<keyword evidence="3 5" id="KW-1133">Transmembrane helix</keyword>
<proteinExistence type="predicted"/>
<evidence type="ECO:0000256" key="5">
    <source>
        <dbReference type="SAM" id="Phobius"/>
    </source>
</evidence>
<dbReference type="Pfam" id="PF04191">
    <property type="entry name" value="PEMT"/>
    <property type="match status" value="1"/>
</dbReference>
<reference evidence="7" key="1">
    <citation type="submission" date="2016-10" db="EMBL/GenBank/DDBJ databases">
        <authorList>
            <person name="Varghese N."/>
            <person name="Submissions S."/>
        </authorList>
    </citation>
    <scope>NUCLEOTIDE SEQUENCE [LARGE SCALE GENOMIC DNA]</scope>
    <source>
        <strain evidence="7">JCM 10271</strain>
    </source>
</reference>
<dbReference type="Gene3D" id="1.20.120.1630">
    <property type="match status" value="1"/>
</dbReference>
<dbReference type="GO" id="GO:0012505">
    <property type="term" value="C:endomembrane system"/>
    <property type="evidence" value="ECO:0007669"/>
    <property type="project" value="UniProtKB-SubCell"/>
</dbReference>
<dbReference type="InterPro" id="IPR007318">
    <property type="entry name" value="Phopholipid_MeTrfase"/>
</dbReference>
<keyword evidence="7" id="KW-1185">Reference proteome</keyword>
<evidence type="ECO:0000256" key="2">
    <source>
        <dbReference type="ARBA" id="ARBA00022692"/>
    </source>
</evidence>